<accession>A0AAV6PUX1</accession>
<keyword evidence="3" id="KW-1185">Reference proteome</keyword>
<dbReference type="AlphaFoldDB" id="A0AAV6PUX1"/>
<reference evidence="2 3" key="1">
    <citation type="journal article" date="2021" name="Sci. Rep.">
        <title>Chromosome anchoring in Senegalese sole (Solea senegalensis) reveals sex-associated markers and genome rearrangements in flatfish.</title>
        <authorList>
            <person name="Guerrero-Cozar I."/>
            <person name="Gomez-Garrido J."/>
            <person name="Berbel C."/>
            <person name="Martinez-Blanch J.F."/>
            <person name="Alioto T."/>
            <person name="Claros M.G."/>
            <person name="Gagnaire P.A."/>
            <person name="Manchado M."/>
        </authorList>
    </citation>
    <scope>NUCLEOTIDE SEQUENCE [LARGE SCALE GENOMIC DNA]</scope>
    <source>
        <strain evidence="2">Sse05_10M</strain>
    </source>
</reference>
<dbReference type="EMBL" id="JAGKHQ010000021">
    <property type="protein sequence ID" value="KAG7475055.1"/>
    <property type="molecule type" value="Genomic_DNA"/>
</dbReference>
<organism evidence="2 3">
    <name type="scientific">Solea senegalensis</name>
    <name type="common">Senegalese sole</name>
    <dbReference type="NCBI Taxonomy" id="28829"/>
    <lineage>
        <taxon>Eukaryota</taxon>
        <taxon>Metazoa</taxon>
        <taxon>Chordata</taxon>
        <taxon>Craniata</taxon>
        <taxon>Vertebrata</taxon>
        <taxon>Euteleostomi</taxon>
        <taxon>Actinopterygii</taxon>
        <taxon>Neopterygii</taxon>
        <taxon>Teleostei</taxon>
        <taxon>Neoteleostei</taxon>
        <taxon>Acanthomorphata</taxon>
        <taxon>Carangaria</taxon>
        <taxon>Pleuronectiformes</taxon>
        <taxon>Pleuronectoidei</taxon>
        <taxon>Soleidae</taxon>
        <taxon>Solea</taxon>
    </lineage>
</organism>
<evidence type="ECO:0000256" key="1">
    <source>
        <dbReference type="SAM" id="MobiDB-lite"/>
    </source>
</evidence>
<proteinExistence type="predicted"/>
<dbReference type="Proteomes" id="UP000693946">
    <property type="component" value="Linkage Group LG9"/>
</dbReference>
<name>A0AAV6PUX1_SOLSE</name>
<gene>
    <name evidence="2" type="ORF">JOB18_022791</name>
</gene>
<sequence length="59" mass="6058">MSAVVALSSSGEKRQEQEEGEERGGGCGGGGDVQADGGEDVQGSQRDLPLVSWENTPHS</sequence>
<protein>
    <submittedName>
        <fullName evidence="2">Uncharacterized protein</fullName>
    </submittedName>
</protein>
<comment type="caution">
    <text evidence="2">The sequence shown here is derived from an EMBL/GenBank/DDBJ whole genome shotgun (WGS) entry which is preliminary data.</text>
</comment>
<evidence type="ECO:0000313" key="3">
    <source>
        <dbReference type="Proteomes" id="UP000693946"/>
    </source>
</evidence>
<feature type="region of interest" description="Disordered" evidence="1">
    <location>
        <begin position="1"/>
        <end position="59"/>
    </location>
</feature>
<evidence type="ECO:0000313" key="2">
    <source>
        <dbReference type="EMBL" id="KAG7475055.1"/>
    </source>
</evidence>